<dbReference type="InterPro" id="IPR009057">
    <property type="entry name" value="Homeodomain-like_sf"/>
</dbReference>
<evidence type="ECO:0000313" key="5">
    <source>
        <dbReference type="EMBL" id="KAF1688499.1"/>
    </source>
</evidence>
<dbReference type="PROSITE" id="PS01124">
    <property type="entry name" value="HTH_ARAC_FAMILY_2"/>
    <property type="match status" value="1"/>
</dbReference>
<reference evidence="5" key="1">
    <citation type="submission" date="2017-10" db="EMBL/GenBank/DDBJ databases">
        <title>Whole genome sequencing of members of genus Pseudoxanthomonas.</title>
        <authorList>
            <person name="Kumar S."/>
            <person name="Bansal K."/>
            <person name="Kaur A."/>
            <person name="Patil P."/>
            <person name="Sharma S."/>
            <person name="Patil P.B."/>
        </authorList>
    </citation>
    <scope>NUCLEOTIDE SEQUENCE</scope>
    <source>
        <strain evidence="5">DSM 22914</strain>
    </source>
</reference>
<comment type="caution">
    <text evidence="5">The sequence shown here is derived from an EMBL/GenBank/DDBJ whole genome shotgun (WGS) entry which is preliminary data.</text>
</comment>
<protein>
    <recommendedName>
        <fullName evidence="4">HTH araC/xylS-type domain-containing protein</fullName>
    </recommendedName>
</protein>
<dbReference type="SMART" id="SM00342">
    <property type="entry name" value="HTH_ARAC"/>
    <property type="match status" value="1"/>
</dbReference>
<gene>
    <name evidence="5" type="ORF">CR938_09790</name>
</gene>
<sequence length="290" mass="32501">MDTVRAIEPVARDVQGLAWRDGRFDTGWRPRTRRVEGRLRCANHLLLATVAGGARGLAVRADCGHRYSGPEFTGAVSFVPAGRERHLELEDVASRWASLELAPALFEDDALGGTRMARALDAVIFTNARDGYLGALLAEMARLQLAGELDAAYCTHVAIGAAWYLRQRYGVPADGQGQWRLPRWRLRRIDEYIDAHLAQPVRIGDLARVAGISEGHLHRCFREALGMTPLAYLQRRRVERAMQLLSRPQWSVQEVAWQVGFQIVAHFGRVFRRLVGVPPAAYRARHGLRP</sequence>
<dbReference type="PANTHER" id="PTHR46796">
    <property type="entry name" value="HTH-TYPE TRANSCRIPTIONAL ACTIVATOR RHAS-RELATED"/>
    <property type="match status" value="1"/>
</dbReference>
<dbReference type="InterPro" id="IPR050204">
    <property type="entry name" value="AraC_XylS_family_regulators"/>
</dbReference>
<evidence type="ECO:0000259" key="4">
    <source>
        <dbReference type="PROSITE" id="PS01124"/>
    </source>
</evidence>
<organism evidence="5 6">
    <name type="scientific">Pseudoxanthomonas taiwanensis</name>
    <dbReference type="NCBI Taxonomy" id="176598"/>
    <lineage>
        <taxon>Bacteria</taxon>
        <taxon>Pseudomonadati</taxon>
        <taxon>Pseudomonadota</taxon>
        <taxon>Gammaproteobacteria</taxon>
        <taxon>Lysobacterales</taxon>
        <taxon>Lysobacteraceae</taxon>
        <taxon>Pseudoxanthomonas</taxon>
    </lineage>
</organism>
<dbReference type="AlphaFoldDB" id="A0A921NZX8"/>
<evidence type="ECO:0000256" key="1">
    <source>
        <dbReference type="ARBA" id="ARBA00023015"/>
    </source>
</evidence>
<keyword evidence="2" id="KW-0238">DNA-binding</keyword>
<dbReference type="GO" id="GO:0043565">
    <property type="term" value="F:sequence-specific DNA binding"/>
    <property type="evidence" value="ECO:0007669"/>
    <property type="project" value="InterPro"/>
</dbReference>
<name>A0A921NZX8_9GAMM</name>
<keyword evidence="6" id="KW-1185">Reference proteome</keyword>
<evidence type="ECO:0000256" key="3">
    <source>
        <dbReference type="ARBA" id="ARBA00023163"/>
    </source>
</evidence>
<dbReference type="InterPro" id="IPR018062">
    <property type="entry name" value="HTH_AraC-typ_CS"/>
</dbReference>
<dbReference type="RefSeq" id="WP_162124837.1">
    <property type="nucleotide sequence ID" value="NZ_PDWK01000047.1"/>
</dbReference>
<dbReference type="GO" id="GO:0003700">
    <property type="term" value="F:DNA-binding transcription factor activity"/>
    <property type="evidence" value="ECO:0007669"/>
    <property type="project" value="InterPro"/>
</dbReference>
<keyword evidence="1" id="KW-0805">Transcription regulation</keyword>
<evidence type="ECO:0000313" key="6">
    <source>
        <dbReference type="Proteomes" id="UP000717981"/>
    </source>
</evidence>
<dbReference type="Gene3D" id="1.10.10.60">
    <property type="entry name" value="Homeodomain-like"/>
    <property type="match status" value="2"/>
</dbReference>
<dbReference type="Proteomes" id="UP000717981">
    <property type="component" value="Unassembled WGS sequence"/>
</dbReference>
<dbReference type="PROSITE" id="PS00041">
    <property type="entry name" value="HTH_ARAC_FAMILY_1"/>
    <property type="match status" value="1"/>
</dbReference>
<keyword evidence="3" id="KW-0804">Transcription</keyword>
<dbReference type="Pfam" id="PF12833">
    <property type="entry name" value="HTH_18"/>
    <property type="match status" value="1"/>
</dbReference>
<dbReference type="EMBL" id="PDWK01000047">
    <property type="protein sequence ID" value="KAF1688499.1"/>
    <property type="molecule type" value="Genomic_DNA"/>
</dbReference>
<dbReference type="OrthoDB" id="9803764at2"/>
<dbReference type="PANTHER" id="PTHR46796:SF6">
    <property type="entry name" value="ARAC SUBFAMILY"/>
    <property type="match status" value="1"/>
</dbReference>
<dbReference type="PRINTS" id="PR00032">
    <property type="entry name" value="HTHARAC"/>
</dbReference>
<dbReference type="InterPro" id="IPR020449">
    <property type="entry name" value="Tscrpt_reg_AraC-type_HTH"/>
</dbReference>
<feature type="domain" description="HTH araC/xylS-type" evidence="4">
    <location>
        <begin position="187"/>
        <end position="285"/>
    </location>
</feature>
<proteinExistence type="predicted"/>
<accession>A0A921NZX8</accession>
<dbReference type="InterPro" id="IPR018060">
    <property type="entry name" value="HTH_AraC"/>
</dbReference>
<dbReference type="SUPFAM" id="SSF46689">
    <property type="entry name" value="Homeodomain-like"/>
    <property type="match status" value="2"/>
</dbReference>
<evidence type="ECO:0000256" key="2">
    <source>
        <dbReference type="ARBA" id="ARBA00023125"/>
    </source>
</evidence>